<dbReference type="SUPFAM" id="SSF56219">
    <property type="entry name" value="DNase I-like"/>
    <property type="match status" value="1"/>
</dbReference>
<reference evidence="2" key="1">
    <citation type="submission" date="2020-07" db="EMBL/GenBank/DDBJ databases">
        <authorList>
            <person name="Ferguson B K."/>
        </authorList>
    </citation>
    <scope>NUCLEOTIDE SEQUENCE</scope>
    <source>
        <strain evidence="2">L06</strain>
    </source>
</reference>
<proteinExistence type="predicted"/>
<dbReference type="Gene3D" id="3.60.10.10">
    <property type="entry name" value="Endonuclease/exonuclease/phosphatase"/>
    <property type="match status" value="1"/>
</dbReference>
<dbReference type="AlphaFoldDB" id="A0A6V7J6T5"/>
<dbReference type="Pfam" id="PF14529">
    <property type="entry name" value="Exo_endo_phos_2"/>
    <property type="match status" value="1"/>
</dbReference>
<evidence type="ECO:0000259" key="1">
    <source>
        <dbReference type="Pfam" id="PF14529"/>
    </source>
</evidence>
<dbReference type="EMBL" id="CADCXW020000012">
    <property type="protein sequence ID" value="CAD1546529.1"/>
    <property type="molecule type" value="Genomic_DNA"/>
</dbReference>
<evidence type="ECO:0000313" key="2">
    <source>
        <dbReference type="EMBL" id="CAD1546529.1"/>
    </source>
</evidence>
<dbReference type="PANTHER" id="PTHR19446">
    <property type="entry name" value="REVERSE TRANSCRIPTASES"/>
    <property type="match status" value="1"/>
</dbReference>
<gene>
    <name evidence="2" type="ORF">BBRV_LOCUS41796</name>
</gene>
<sequence length="380" mass="43361">MDDEFGAILDRIVTDAKERSPVAIAGDFNAWAVKWGSKKINWRGQSLLEAFAVLDLQLLNDGELPTFIQGECTSMIDLTFTSSSLARGNCNWEVSDIITLSDHRAITWNTAGQLRQVQVSAQRKKFTGWRANTFDAEAFRVCMENSCAEGSTAEEKVAHDMREVAKACDTAMHRRRKGNRHLPVYWWSEDINKLGAESLRARRQVQRARGKPCFLQLERVFKGIRRNLRKAIGDSKKRCWIELIEEVNNDPWGRPYKVVMSKLNGYQQPTCPDQLERIVKVLFPMQEPFEYHVEHEEKEMIPPITHKELMQACRTVGNSKAPGMDNIPNIALKAAIQTAPQMFLDMYNRCLAEGTSPERWKRQRLALLPKGSKPPDDPSS</sequence>
<dbReference type="InterPro" id="IPR005135">
    <property type="entry name" value="Endo/exonuclease/phosphatase"/>
</dbReference>
<organism evidence="2">
    <name type="scientific">Bracon brevicornis</name>
    <dbReference type="NCBI Taxonomy" id="1563983"/>
    <lineage>
        <taxon>Eukaryota</taxon>
        <taxon>Metazoa</taxon>
        <taxon>Ecdysozoa</taxon>
        <taxon>Arthropoda</taxon>
        <taxon>Hexapoda</taxon>
        <taxon>Insecta</taxon>
        <taxon>Pterygota</taxon>
        <taxon>Neoptera</taxon>
        <taxon>Endopterygota</taxon>
        <taxon>Hymenoptera</taxon>
        <taxon>Apocrita</taxon>
        <taxon>Ichneumonoidea</taxon>
        <taxon>Braconidae</taxon>
        <taxon>Braconinae</taxon>
        <taxon>Bracon</taxon>
    </lineage>
</organism>
<name>A0A6V7J6T5_9HYME</name>
<dbReference type="GO" id="GO:0003824">
    <property type="term" value="F:catalytic activity"/>
    <property type="evidence" value="ECO:0007669"/>
    <property type="project" value="InterPro"/>
</dbReference>
<accession>A0A6V7J6T5</accession>
<protein>
    <recommendedName>
        <fullName evidence="1">Endonuclease/exonuclease/phosphatase domain-containing protein</fullName>
    </recommendedName>
</protein>
<feature type="domain" description="Endonuclease/exonuclease/phosphatase" evidence="1">
    <location>
        <begin position="8"/>
        <end position="106"/>
    </location>
</feature>
<dbReference type="InterPro" id="IPR036691">
    <property type="entry name" value="Endo/exonu/phosph_ase_sf"/>
</dbReference>